<sequence>MIDKNHIGSTGQMIPQDSLNNFKAKWPSLQLMLAGGINAKSIKDIDQLNDLSVLI</sequence>
<proteinExistence type="predicted"/>
<evidence type="ECO:0000313" key="1">
    <source>
        <dbReference type="EMBL" id="SVD64968.1"/>
    </source>
</evidence>
<gene>
    <name evidence="1" type="ORF">METZ01_LOCUS417822</name>
</gene>
<name>A0A382X3L2_9ZZZZ</name>
<organism evidence="1">
    <name type="scientific">marine metagenome</name>
    <dbReference type="NCBI Taxonomy" id="408172"/>
    <lineage>
        <taxon>unclassified sequences</taxon>
        <taxon>metagenomes</taxon>
        <taxon>ecological metagenomes</taxon>
    </lineage>
</organism>
<dbReference type="EMBL" id="UINC01164229">
    <property type="protein sequence ID" value="SVD64968.1"/>
    <property type="molecule type" value="Genomic_DNA"/>
</dbReference>
<reference evidence="1" key="1">
    <citation type="submission" date="2018-05" db="EMBL/GenBank/DDBJ databases">
        <authorList>
            <person name="Lanie J.A."/>
            <person name="Ng W.-L."/>
            <person name="Kazmierczak K.M."/>
            <person name="Andrzejewski T.M."/>
            <person name="Davidsen T.M."/>
            <person name="Wayne K.J."/>
            <person name="Tettelin H."/>
            <person name="Glass J.I."/>
            <person name="Rusch D."/>
            <person name="Podicherti R."/>
            <person name="Tsui H.-C.T."/>
            <person name="Winkler M.E."/>
        </authorList>
    </citation>
    <scope>NUCLEOTIDE SEQUENCE</scope>
</reference>
<dbReference type="AlphaFoldDB" id="A0A382X3L2"/>
<protein>
    <submittedName>
        <fullName evidence="1">Uncharacterized protein</fullName>
    </submittedName>
</protein>
<accession>A0A382X3L2</accession>